<comment type="similarity">
    <text evidence="12">Belongs to the OXA1/ALB3/YidC family. Type 2 subfamily.</text>
</comment>
<keyword evidence="6 12" id="KW-0653">Protein transport</keyword>
<keyword evidence="5 12" id="KW-0732">Signal</keyword>
<proteinExistence type="inferred from homology"/>
<evidence type="ECO:0000256" key="1">
    <source>
        <dbReference type="ARBA" id="ARBA00004651"/>
    </source>
</evidence>
<evidence type="ECO:0000256" key="6">
    <source>
        <dbReference type="ARBA" id="ARBA00022927"/>
    </source>
</evidence>
<dbReference type="GO" id="GO:0032977">
    <property type="term" value="F:membrane insertase activity"/>
    <property type="evidence" value="ECO:0007669"/>
    <property type="project" value="InterPro"/>
</dbReference>
<dbReference type="Pfam" id="PF02096">
    <property type="entry name" value="60KD_IMP"/>
    <property type="match status" value="1"/>
</dbReference>
<dbReference type="PRINTS" id="PR00701">
    <property type="entry name" value="60KDINNERMP"/>
</dbReference>
<keyword evidence="11" id="KW-0449">Lipoprotein</keyword>
<dbReference type="InterPro" id="IPR023060">
    <property type="entry name" value="YidC/YidC1/YidC2_Firmicutes"/>
</dbReference>
<dbReference type="OrthoDB" id="9780552at2"/>
<gene>
    <name evidence="12 13" type="primary">yidC</name>
    <name evidence="13" type="ORF">AWH56_015055</name>
</gene>
<dbReference type="PANTHER" id="PTHR12428">
    <property type="entry name" value="OXA1"/>
    <property type="match status" value="1"/>
</dbReference>
<dbReference type="Proteomes" id="UP000180175">
    <property type="component" value="Chromosome"/>
</dbReference>
<dbReference type="GO" id="GO:0015031">
    <property type="term" value="P:protein transport"/>
    <property type="evidence" value="ECO:0007669"/>
    <property type="project" value="UniProtKB-KW"/>
</dbReference>
<reference evidence="13 14" key="1">
    <citation type="journal article" date="2017" name="Genome Announc.">
        <title>Draft Genome Sequences of Four Alkaliphilic Bacteria Belonging to the Anaerobacillus Genus.</title>
        <authorList>
            <person name="Bassil N.M."/>
            <person name="Lloyd J.R."/>
        </authorList>
    </citation>
    <scope>NUCLEOTIDE SEQUENCE [LARGE SCALE GENOMIC DNA]</scope>
    <source>
        <strain evidence="13 14">NB2006</strain>
    </source>
</reference>
<comment type="function">
    <text evidence="12">Required for the insertion and/or proper folding and/or complex formation of integral membrane proteins into the membrane. Involved in integration of membrane proteins that insert both dependently and independently of the Sec translocase complex, as well as at least some lipoproteins.</text>
</comment>
<reference evidence="13 14" key="2">
    <citation type="journal article" date="2019" name="Int. J. Syst. Evol. Microbiol.">
        <title>Anaerobacillus isosaccharinicus sp. nov., an alkaliphilic bacterium which degrades isosaccharinic acid.</title>
        <authorList>
            <person name="Bassil N.M."/>
            <person name="Lloyd J.R."/>
        </authorList>
    </citation>
    <scope>NUCLEOTIDE SEQUENCE [LARGE SCALE GENOMIC DNA]</scope>
    <source>
        <strain evidence="13 14">NB2006</strain>
    </source>
</reference>
<keyword evidence="7 12" id="KW-1133">Transmembrane helix</keyword>
<evidence type="ECO:0000256" key="9">
    <source>
        <dbReference type="ARBA" id="ARBA00023139"/>
    </source>
</evidence>
<keyword evidence="4 12" id="KW-0812">Transmembrane</keyword>
<dbReference type="InterPro" id="IPR028055">
    <property type="entry name" value="YidC/Oxa/ALB_C"/>
</dbReference>
<keyword evidence="3 12" id="KW-1003">Cell membrane</keyword>
<keyword evidence="9" id="KW-0564">Palmitate</keyword>
<dbReference type="CDD" id="cd20070">
    <property type="entry name" value="5TM_YidC_Alb3"/>
    <property type="match status" value="1"/>
</dbReference>
<evidence type="ECO:0000256" key="11">
    <source>
        <dbReference type="ARBA" id="ARBA00023288"/>
    </source>
</evidence>
<dbReference type="PANTHER" id="PTHR12428:SF65">
    <property type="entry name" value="CYTOCHROME C OXIDASE ASSEMBLY PROTEIN COX18, MITOCHONDRIAL"/>
    <property type="match status" value="1"/>
</dbReference>
<evidence type="ECO:0000256" key="8">
    <source>
        <dbReference type="ARBA" id="ARBA00023136"/>
    </source>
</evidence>
<keyword evidence="2 12" id="KW-0813">Transport</keyword>
<evidence type="ECO:0000256" key="4">
    <source>
        <dbReference type="ARBA" id="ARBA00022692"/>
    </source>
</evidence>
<accession>A0A7S7RE32</accession>
<dbReference type="NCBIfam" id="TIGR03592">
    <property type="entry name" value="yidC_oxa1_cterm"/>
    <property type="match status" value="1"/>
</dbReference>
<dbReference type="GO" id="GO:0005886">
    <property type="term" value="C:plasma membrane"/>
    <property type="evidence" value="ECO:0007669"/>
    <property type="project" value="UniProtKB-SubCell"/>
</dbReference>
<dbReference type="InterPro" id="IPR047196">
    <property type="entry name" value="YidC_ALB_C"/>
</dbReference>
<dbReference type="EMBL" id="CP063356">
    <property type="protein sequence ID" value="QOY38628.2"/>
    <property type="molecule type" value="Genomic_DNA"/>
</dbReference>
<keyword evidence="14" id="KW-1185">Reference proteome</keyword>
<evidence type="ECO:0000256" key="12">
    <source>
        <dbReference type="HAMAP-Rule" id="MF_01811"/>
    </source>
</evidence>
<dbReference type="HAMAP" id="MF_01811">
    <property type="entry name" value="YidC_type2"/>
    <property type="match status" value="1"/>
</dbReference>
<dbReference type="GO" id="GO:0051205">
    <property type="term" value="P:protein insertion into membrane"/>
    <property type="evidence" value="ECO:0007669"/>
    <property type="project" value="TreeGrafter"/>
</dbReference>
<evidence type="ECO:0000256" key="10">
    <source>
        <dbReference type="ARBA" id="ARBA00023186"/>
    </source>
</evidence>
<sequence length="266" mass="29633">MNSKIQLLTSAIPKKAFFSFLLVLSIFALTGCGMEASPITAESPGFFNHFLVYPFSWLLIKTAVLFGNNYGLSIIAVTIFIRLTLLPLMIKQSKSMKALQGIQPKLNVLKEKYTATDEKTQKKLQEETLKLFQSEGVNPLGSGCLPVLIQMPILLAFYYAISRTEELARHSFLWFDLGAPDPFYVLPVLAALMTFLQLKVSAATQQTANNQLAIFNNIMPIMILVFAINFPSALSLYWVIGGVFGIAQTYFLNQNRSSSVQEVVKN</sequence>
<evidence type="ECO:0000256" key="2">
    <source>
        <dbReference type="ARBA" id="ARBA00022448"/>
    </source>
</evidence>
<keyword evidence="8 12" id="KW-0472">Membrane</keyword>
<name>A0A7S7RE32_9BACI</name>
<organism evidence="13 14">
    <name type="scientific">Anaerobacillus isosaccharinicus</name>
    <dbReference type="NCBI Taxonomy" id="1532552"/>
    <lineage>
        <taxon>Bacteria</taxon>
        <taxon>Bacillati</taxon>
        <taxon>Bacillota</taxon>
        <taxon>Bacilli</taxon>
        <taxon>Bacillales</taxon>
        <taxon>Bacillaceae</taxon>
        <taxon>Anaerobacillus</taxon>
    </lineage>
</organism>
<evidence type="ECO:0000256" key="3">
    <source>
        <dbReference type="ARBA" id="ARBA00022475"/>
    </source>
</evidence>
<keyword evidence="10 12" id="KW-0143">Chaperone</keyword>
<evidence type="ECO:0000313" key="13">
    <source>
        <dbReference type="EMBL" id="QOY38628.2"/>
    </source>
</evidence>
<dbReference type="AlphaFoldDB" id="A0A7S7RE32"/>
<protein>
    <recommendedName>
        <fullName evidence="12">Membrane protein insertase YidC</fullName>
    </recommendedName>
    <alternativeName>
        <fullName evidence="12">Foldase YidC</fullName>
    </alternativeName>
    <alternativeName>
        <fullName evidence="12">Membrane integrase YidC</fullName>
    </alternativeName>
    <alternativeName>
        <fullName evidence="12">Membrane protein YidC</fullName>
    </alternativeName>
</protein>
<comment type="subcellular location">
    <subcellularLocation>
        <location evidence="1 12">Cell membrane</location>
        <topology evidence="1 12">Multi-pass membrane protein</topology>
    </subcellularLocation>
</comment>
<dbReference type="InterPro" id="IPR001708">
    <property type="entry name" value="YidC/ALB3/OXA1/COX18"/>
</dbReference>
<dbReference type="KEGG" id="aia:AWH56_015055"/>
<evidence type="ECO:0000256" key="7">
    <source>
        <dbReference type="ARBA" id="ARBA00022989"/>
    </source>
</evidence>
<evidence type="ECO:0000313" key="14">
    <source>
        <dbReference type="Proteomes" id="UP000180175"/>
    </source>
</evidence>
<evidence type="ECO:0000256" key="5">
    <source>
        <dbReference type="ARBA" id="ARBA00022729"/>
    </source>
</evidence>